<comment type="caution">
    <text evidence="2">The sequence shown here is derived from an EMBL/GenBank/DDBJ whole genome shotgun (WGS) entry which is preliminary data.</text>
</comment>
<keyword evidence="3" id="KW-1185">Reference proteome</keyword>
<name>A0ABV3WNX4_9HYPH</name>
<reference evidence="2 3" key="1">
    <citation type="submission" date="2024-01" db="EMBL/GenBank/DDBJ databases">
        <title>New evidence supports the origin of RcGTA from prophage.</title>
        <authorList>
            <person name="Xu Y."/>
            <person name="Liu B."/>
            <person name="Chen F."/>
        </authorList>
    </citation>
    <scope>NUCLEOTIDE SEQUENCE [LARGE SCALE GENOMIC DNA]</scope>
    <source>
        <strain evidence="2 3">CBW1107-2</strain>
    </source>
</reference>
<gene>
    <name evidence="2" type="ORF">V1479_03450</name>
</gene>
<dbReference type="RefSeq" id="WP_173188109.1">
    <property type="nucleotide sequence ID" value="NZ_JABETK010000001.1"/>
</dbReference>
<proteinExistence type="predicted"/>
<dbReference type="EMBL" id="JAZHFV010000001">
    <property type="protein sequence ID" value="MEX4006345.1"/>
    <property type="molecule type" value="Genomic_DNA"/>
</dbReference>
<evidence type="ECO:0000313" key="3">
    <source>
        <dbReference type="Proteomes" id="UP001559025"/>
    </source>
</evidence>
<dbReference type="Proteomes" id="UP001559025">
    <property type="component" value="Unassembled WGS sequence"/>
</dbReference>
<sequence>MAGNLTNEDEMTAKPRSKPKDTSRAQNQGPTVDLFDPFERMFRHRSWIDSYAGFAEVSDFSAFSDAGRELKERK</sequence>
<accession>A0ABV3WNX4</accession>
<organism evidence="2 3">
    <name type="scientific">Neoaquamicrobium sediminum</name>
    <dbReference type="NCBI Taxonomy" id="1849104"/>
    <lineage>
        <taxon>Bacteria</taxon>
        <taxon>Pseudomonadati</taxon>
        <taxon>Pseudomonadota</taxon>
        <taxon>Alphaproteobacteria</taxon>
        <taxon>Hyphomicrobiales</taxon>
        <taxon>Phyllobacteriaceae</taxon>
        <taxon>Neoaquamicrobium</taxon>
    </lineage>
</organism>
<evidence type="ECO:0000313" key="2">
    <source>
        <dbReference type="EMBL" id="MEX4006345.1"/>
    </source>
</evidence>
<evidence type="ECO:0000256" key="1">
    <source>
        <dbReference type="SAM" id="MobiDB-lite"/>
    </source>
</evidence>
<feature type="region of interest" description="Disordered" evidence="1">
    <location>
        <begin position="1"/>
        <end position="32"/>
    </location>
</feature>
<protein>
    <submittedName>
        <fullName evidence="2">Uncharacterized protein</fullName>
    </submittedName>
</protein>